<dbReference type="PROSITE" id="PS50929">
    <property type="entry name" value="ABC_TM1F"/>
    <property type="match status" value="1"/>
</dbReference>
<dbReference type="GO" id="GO:0006879">
    <property type="term" value="P:intracellular iron ion homeostasis"/>
    <property type="evidence" value="ECO:0007669"/>
    <property type="project" value="TreeGrafter"/>
</dbReference>
<dbReference type="GO" id="GO:0005524">
    <property type="term" value="F:ATP binding"/>
    <property type="evidence" value="ECO:0007669"/>
    <property type="project" value="UniProtKB-KW"/>
</dbReference>
<dbReference type="PROSITE" id="PS50893">
    <property type="entry name" value="ABC_TRANSPORTER_2"/>
    <property type="match status" value="1"/>
</dbReference>
<keyword evidence="12" id="KW-1185">Reference proteome</keyword>
<dbReference type="KEGG" id="apb:SAR116_0020"/>
<dbReference type="STRING" id="488538.SAR116_0020"/>
<dbReference type="OrthoDB" id="9804259at2"/>
<sequence>MSDPKSKKIITLLAGLARYTIPRGNWRVRGRITAAFACLMAAKGSNIITPLMYGAAVDLVNGDQGFAMSALMWVVAGYALARLGQQVFSEAKQYLFASVAQRAVRGAALNAFRYLHKLSLQFHLDRQTGGLTRSIDRGAKGIEFLLTIAFFEVLPLFVEMLFVSAILWSMFGFFYAAVTFVTVMAYVIFTIKVTEWRIRFRREMNNADESAATRAVDSMLNYETVKYFNAEEVEAERYDTAMRKYEIMAVKSRTSLSVVNIGQGAVIAIGLMAMMGMAGLDIQRGLLTVGDFVIVNTYLLQLYLPLNFLGWVYRELRQSLVDMERMFKLLDEEPDIADKPDAGDLAVGGGELVFDNVHFAYADRPILKGVSFRVPPGKRTAIVGPSGSGKTTISRLLFRFYDPNEGSICLDGQDLRDVSQSSLRSVIGVVPQDTVMFNSTIGYNIGYGRHDASQADIEAAAKAAAIDGFISKLPDGYDTRVGERGLKLSGGEKQRVAIARAILKKPAIFLFDEATSALDSRTEKDIQRSLNDISRSQTTLVIAHRLSTVVDADEILVLADGEICERGTHRQLLAKNGLYAMMWQRQSDGFIDDDLTKDYDGSSDYDGVGDRPQEVIS</sequence>
<dbReference type="RefSeq" id="WP_013044893.1">
    <property type="nucleotide sequence ID" value="NC_014010.1"/>
</dbReference>
<dbReference type="PANTHER" id="PTHR24221:SF402">
    <property type="entry name" value="IRON-SULFUR CLUSTERS TRANSPORTER ABCB7, MITOCHONDRIAL"/>
    <property type="match status" value="1"/>
</dbReference>
<accession>D5BNJ6</accession>
<dbReference type="PANTHER" id="PTHR24221">
    <property type="entry name" value="ATP-BINDING CASSETTE SUB-FAMILY B"/>
    <property type="match status" value="1"/>
</dbReference>
<evidence type="ECO:0000313" key="12">
    <source>
        <dbReference type="Proteomes" id="UP000007460"/>
    </source>
</evidence>
<dbReference type="Proteomes" id="UP000007460">
    <property type="component" value="Chromosome"/>
</dbReference>
<dbReference type="InterPro" id="IPR017871">
    <property type="entry name" value="ABC_transporter-like_CS"/>
</dbReference>
<dbReference type="EMBL" id="CP001751">
    <property type="protein sequence ID" value="ADE38263.1"/>
    <property type="molecule type" value="Genomic_DNA"/>
</dbReference>
<evidence type="ECO:0000256" key="8">
    <source>
        <dbReference type="SAM" id="Phobius"/>
    </source>
</evidence>
<feature type="domain" description="ABC transporter" evidence="9">
    <location>
        <begin position="352"/>
        <end position="585"/>
    </location>
</feature>
<evidence type="ECO:0000256" key="3">
    <source>
        <dbReference type="ARBA" id="ARBA00022692"/>
    </source>
</evidence>
<dbReference type="GO" id="GO:0140359">
    <property type="term" value="F:ABC-type transporter activity"/>
    <property type="evidence" value="ECO:0007669"/>
    <property type="project" value="InterPro"/>
</dbReference>
<comment type="subcellular location">
    <subcellularLocation>
        <location evidence="1">Cell membrane</location>
        <topology evidence="1">Multi-pass membrane protein</topology>
    </subcellularLocation>
</comment>
<protein>
    <submittedName>
        <fullName evidence="11">ABC-type transport system involved in Fe-S cluster assembly, permease and ATPase components</fullName>
    </submittedName>
</protein>
<dbReference type="SUPFAM" id="SSF90123">
    <property type="entry name" value="ABC transporter transmembrane region"/>
    <property type="match status" value="1"/>
</dbReference>
<feature type="transmembrane region" description="Helical" evidence="8">
    <location>
        <begin position="173"/>
        <end position="194"/>
    </location>
</feature>
<evidence type="ECO:0000256" key="2">
    <source>
        <dbReference type="ARBA" id="ARBA00022448"/>
    </source>
</evidence>
<evidence type="ECO:0000256" key="4">
    <source>
        <dbReference type="ARBA" id="ARBA00022741"/>
    </source>
</evidence>
<evidence type="ECO:0000256" key="1">
    <source>
        <dbReference type="ARBA" id="ARBA00004651"/>
    </source>
</evidence>
<feature type="domain" description="ABC transmembrane type-1" evidence="10">
    <location>
        <begin position="34"/>
        <end position="318"/>
    </location>
</feature>
<dbReference type="Pfam" id="PF00664">
    <property type="entry name" value="ABC_membrane"/>
    <property type="match status" value="1"/>
</dbReference>
<feature type="transmembrane region" description="Helical" evidence="8">
    <location>
        <begin position="32"/>
        <end position="53"/>
    </location>
</feature>
<dbReference type="GO" id="GO:0016887">
    <property type="term" value="F:ATP hydrolysis activity"/>
    <property type="evidence" value="ECO:0007669"/>
    <property type="project" value="InterPro"/>
</dbReference>
<proteinExistence type="predicted"/>
<name>D5BNJ6_PUNMI</name>
<evidence type="ECO:0000256" key="6">
    <source>
        <dbReference type="ARBA" id="ARBA00022989"/>
    </source>
</evidence>
<dbReference type="Gene3D" id="1.20.1560.10">
    <property type="entry name" value="ABC transporter type 1, transmembrane domain"/>
    <property type="match status" value="1"/>
</dbReference>
<feature type="transmembrane region" description="Helical" evidence="8">
    <location>
        <begin position="65"/>
        <end position="83"/>
    </location>
</feature>
<dbReference type="SUPFAM" id="SSF52540">
    <property type="entry name" value="P-loop containing nucleoside triphosphate hydrolases"/>
    <property type="match status" value="1"/>
</dbReference>
<keyword evidence="6 8" id="KW-1133">Transmembrane helix</keyword>
<evidence type="ECO:0000256" key="5">
    <source>
        <dbReference type="ARBA" id="ARBA00022840"/>
    </source>
</evidence>
<dbReference type="SMART" id="SM00382">
    <property type="entry name" value="AAA"/>
    <property type="match status" value="1"/>
</dbReference>
<dbReference type="CDD" id="cd18582">
    <property type="entry name" value="ABC_6TM_ATM1_ABCB7"/>
    <property type="match status" value="1"/>
</dbReference>
<evidence type="ECO:0000256" key="7">
    <source>
        <dbReference type="ARBA" id="ARBA00023136"/>
    </source>
</evidence>
<dbReference type="FunFam" id="3.40.50.300:FF:000186">
    <property type="entry name" value="ATP-binding cassette sub-family B member 7, mitochondrial"/>
    <property type="match status" value="1"/>
</dbReference>
<dbReference type="InterPro" id="IPR027417">
    <property type="entry name" value="P-loop_NTPase"/>
</dbReference>
<dbReference type="InterPro" id="IPR039421">
    <property type="entry name" value="Type_1_exporter"/>
</dbReference>
<dbReference type="Pfam" id="PF00005">
    <property type="entry name" value="ABC_tran"/>
    <property type="match status" value="1"/>
</dbReference>
<keyword evidence="4" id="KW-0547">Nucleotide-binding</keyword>
<keyword evidence="7 8" id="KW-0472">Membrane</keyword>
<dbReference type="InterPro" id="IPR036640">
    <property type="entry name" value="ABC1_TM_sf"/>
</dbReference>
<keyword evidence="3 8" id="KW-0812">Transmembrane</keyword>
<feature type="transmembrane region" description="Helical" evidence="8">
    <location>
        <begin position="144"/>
        <end position="167"/>
    </location>
</feature>
<evidence type="ECO:0000259" key="9">
    <source>
        <dbReference type="PROSITE" id="PS50893"/>
    </source>
</evidence>
<dbReference type="eggNOG" id="COG5265">
    <property type="taxonomic scope" value="Bacteria"/>
</dbReference>
<dbReference type="AlphaFoldDB" id="D5BNJ6"/>
<organism evidence="11 12">
    <name type="scientific">Puniceispirillum marinum (strain IMCC1322)</name>
    <dbReference type="NCBI Taxonomy" id="488538"/>
    <lineage>
        <taxon>Bacteria</taxon>
        <taxon>Pseudomonadati</taxon>
        <taxon>Pseudomonadota</taxon>
        <taxon>Alphaproteobacteria</taxon>
        <taxon>Candidatus Puniceispirillales</taxon>
        <taxon>Candidatus Puniceispirillaceae</taxon>
        <taxon>Candidatus Puniceispirillum</taxon>
    </lineage>
</organism>
<dbReference type="InterPro" id="IPR003439">
    <property type="entry name" value="ABC_transporter-like_ATP-bd"/>
</dbReference>
<keyword evidence="5" id="KW-0067">ATP-binding</keyword>
<dbReference type="InterPro" id="IPR011527">
    <property type="entry name" value="ABC1_TM_dom"/>
</dbReference>
<dbReference type="InterPro" id="IPR003593">
    <property type="entry name" value="AAA+_ATPase"/>
</dbReference>
<evidence type="ECO:0000313" key="11">
    <source>
        <dbReference type="EMBL" id="ADE38263.1"/>
    </source>
</evidence>
<reference evidence="11 12" key="1">
    <citation type="journal article" date="2010" name="J. Bacteriol.">
        <title>Complete genome sequence of "Candidatus Puniceispirillum marinum" IMCC1322, a representative of the SAR116 clade in the Alphaproteobacteria.</title>
        <authorList>
            <person name="Oh H.M."/>
            <person name="Kwon K.K."/>
            <person name="Kang I."/>
            <person name="Kang S.G."/>
            <person name="Lee J.H."/>
            <person name="Kim S.J."/>
            <person name="Cho J.C."/>
        </authorList>
    </citation>
    <scope>NUCLEOTIDE SEQUENCE [LARGE SCALE GENOMIC DNA]</scope>
    <source>
        <strain evidence="11 12">IMCC1322</strain>
    </source>
</reference>
<feature type="transmembrane region" description="Helical" evidence="8">
    <location>
        <begin position="258"/>
        <end position="280"/>
    </location>
</feature>
<dbReference type="GO" id="GO:0005886">
    <property type="term" value="C:plasma membrane"/>
    <property type="evidence" value="ECO:0007669"/>
    <property type="project" value="UniProtKB-SubCell"/>
</dbReference>
<dbReference type="PROSITE" id="PS00211">
    <property type="entry name" value="ABC_TRANSPORTER_1"/>
    <property type="match status" value="1"/>
</dbReference>
<dbReference type="HOGENOM" id="CLU_000604_84_1_5"/>
<gene>
    <name evidence="11" type="ordered locus">SAR116_0020</name>
</gene>
<keyword evidence="2" id="KW-0813">Transport</keyword>
<evidence type="ECO:0000259" key="10">
    <source>
        <dbReference type="PROSITE" id="PS50929"/>
    </source>
</evidence>
<dbReference type="Gene3D" id="3.40.50.300">
    <property type="entry name" value="P-loop containing nucleotide triphosphate hydrolases"/>
    <property type="match status" value="1"/>
</dbReference>